<evidence type="ECO:0000313" key="1">
    <source>
        <dbReference type="EMBL" id="GJD77182.1"/>
    </source>
</evidence>
<proteinExistence type="predicted"/>
<sequence>MTTKTKIWGMNAANRIVVWALLASLATALLQYVEAAALPAHFV</sequence>
<evidence type="ECO:0000313" key="2">
    <source>
        <dbReference type="Proteomes" id="UP001055108"/>
    </source>
</evidence>
<reference evidence="1" key="1">
    <citation type="journal article" date="2016" name="Front. Microbiol.">
        <title>Genome Sequence of the Piezophilic, Mesophilic Sulfate-Reducing Bacterium Desulfovibrio indicus J2T.</title>
        <authorList>
            <person name="Cao J."/>
            <person name="Maignien L."/>
            <person name="Shao Z."/>
            <person name="Alain K."/>
            <person name="Jebbar M."/>
        </authorList>
    </citation>
    <scope>NUCLEOTIDE SEQUENCE</scope>
    <source>
        <strain evidence="1">NBRC 103626</strain>
    </source>
</reference>
<organism evidence="1 2">
    <name type="scientific">Methylobacterium gregans</name>
    <dbReference type="NCBI Taxonomy" id="374424"/>
    <lineage>
        <taxon>Bacteria</taxon>
        <taxon>Pseudomonadati</taxon>
        <taxon>Pseudomonadota</taxon>
        <taxon>Alphaproteobacteria</taxon>
        <taxon>Hyphomicrobiales</taxon>
        <taxon>Methylobacteriaceae</taxon>
        <taxon>Methylobacterium</taxon>
    </lineage>
</organism>
<gene>
    <name evidence="1" type="ORF">NBEOAGPD_0385</name>
</gene>
<comment type="caution">
    <text evidence="1">The sequence shown here is derived from an EMBL/GenBank/DDBJ whole genome shotgun (WGS) entry which is preliminary data.</text>
</comment>
<accession>A0AA37HLT4</accession>
<dbReference type="EMBL" id="BPQM01000008">
    <property type="protein sequence ID" value="GJD77182.1"/>
    <property type="molecule type" value="Genomic_DNA"/>
</dbReference>
<dbReference type="RefSeq" id="WP_283206240.1">
    <property type="nucleotide sequence ID" value="NZ_BPQM01000008.1"/>
</dbReference>
<dbReference type="Proteomes" id="UP001055108">
    <property type="component" value="Unassembled WGS sequence"/>
</dbReference>
<dbReference type="AlphaFoldDB" id="A0AA37HLT4"/>
<name>A0AA37HLT4_9HYPH</name>
<protein>
    <submittedName>
        <fullName evidence="1">Uncharacterized protein</fullName>
    </submittedName>
</protein>
<keyword evidence="2" id="KW-1185">Reference proteome</keyword>
<reference evidence="1" key="2">
    <citation type="submission" date="2021-08" db="EMBL/GenBank/DDBJ databases">
        <authorList>
            <person name="Tani A."/>
            <person name="Ola A."/>
            <person name="Ogura Y."/>
            <person name="Katsura K."/>
            <person name="Hayashi T."/>
        </authorList>
    </citation>
    <scope>NUCLEOTIDE SEQUENCE</scope>
    <source>
        <strain evidence="1">NBRC 103626</strain>
    </source>
</reference>